<organism evidence="1 2">
    <name type="scientific">Curtobacterium aetherium</name>
    <dbReference type="NCBI Taxonomy" id="2841594"/>
    <lineage>
        <taxon>Bacteria</taxon>
        <taxon>Bacillati</taxon>
        <taxon>Actinomycetota</taxon>
        <taxon>Actinomycetes</taxon>
        <taxon>Micrococcales</taxon>
        <taxon>Microbacteriaceae</taxon>
        <taxon>Curtobacterium</taxon>
    </lineage>
</organism>
<dbReference type="Proteomes" id="UP000681794">
    <property type="component" value="Chromosome"/>
</dbReference>
<sequence>MTTVAVTGGSGFIGGHVIAALRRDGHRVVDVGRRPGRGGADEHVHVDLAAGRAGVPRLGDVPLVHCAAEVRDGFERGVLERNLRIMDAALGLTTGRLVHVSSSSVYDLARPSVDARPAEATGRYRWFGTYGEAKYANERQLVEARRESAVILRPHAVYGPGDGTLLPRVLHASRRGVLPLPLRGRAPHALTWVDNLAGAVLAALRTDTAGTHALNVTDGDPVPIGDAFRAVVGRPLRVLHVPMRTARHVAVVTRGRFGISPYSVRQLGLERTYDLTATTELLGWVPEPGTVDRLATLHPPTPEA</sequence>
<keyword evidence="2" id="KW-1185">Reference proteome</keyword>
<proteinExistence type="predicted"/>
<name>A0ACD1E249_9MICO</name>
<reference evidence="1" key="1">
    <citation type="submission" date="2021-06" db="EMBL/GenBank/DDBJ databases">
        <authorList>
            <person name="Ellington A.J."/>
            <person name="Bryan N.C."/>
            <person name="Christner B.C."/>
            <person name="Reisch C.R."/>
        </authorList>
    </citation>
    <scope>NUCLEOTIDE SEQUENCE</scope>
    <source>
        <strain evidence="1">L6-1</strain>
    </source>
</reference>
<dbReference type="EMBL" id="CP076544">
    <property type="protein sequence ID" value="QWS32974.1"/>
    <property type="molecule type" value="Genomic_DNA"/>
</dbReference>
<gene>
    <name evidence="1" type="ORF">KM842_12015</name>
</gene>
<accession>A0ACD1E249</accession>
<evidence type="ECO:0000313" key="2">
    <source>
        <dbReference type="Proteomes" id="UP000681794"/>
    </source>
</evidence>
<protein>
    <submittedName>
        <fullName evidence="1">NAD(P)-dependent oxidoreductase</fullName>
    </submittedName>
</protein>
<evidence type="ECO:0000313" key="1">
    <source>
        <dbReference type="EMBL" id="QWS32974.1"/>
    </source>
</evidence>